<evidence type="ECO:0000313" key="3">
    <source>
        <dbReference type="Proteomes" id="UP000001542"/>
    </source>
</evidence>
<feature type="region of interest" description="Disordered" evidence="1">
    <location>
        <begin position="155"/>
        <end position="177"/>
    </location>
</feature>
<dbReference type="Proteomes" id="UP000001542">
    <property type="component" value="Unassembled WGS sequence"/>
</dbReference>
<dbReference type="EMBL" id="DS113953">
    <property type="protein sequence ID" value="EAX92682.1"/>
    <property type="molecule type" value="Genomic_DNA"/>
</dbReference>
<feature type="compositionally biased region" description="Low complexity" evidence="1">
    <location>
        <begin position="896"/>
        <end position="941"/>
    </location>
</feature>
<dbReference type="KEGG" id="tva:4750395"/>
<feature type="compositionally biased region" description="Polar residues" evidence="1">
    <location>
        <begin position="837"/>
        <end position="851"/>
    </location>
</feature>
<evidence type="ECO:0000313" key="2">
    <source>
        <dbReference type="EMBL" id="EAX92682.1"/>
    </source>
</evidence>
<evidence type="ECO:0008006" key="4">
    <source>
        <dbReference type="Google" id="ProtNLM"/>
    </source>
</evidence>
<reference evidence="2" key="2">
    <citation type="journal article" date="2007" name="Science">
        <title>Draft genome sequence of the sexually transmitted pathogen Trichomonas vaginalis.</title>
        <authorList>
            <person name="Carlton J.M."/>
            <person name="Hirt R.P."/>
            <person name="Silva J.C."/>
            <person name="Delcher A.L."/>
            <person name="Schatz M."/>
            <person name="Zhao Q."/>
            <person name="Wortman J.R."/>
            <person name="Bidwell S.L."/>
            <person name="Alsmark U.C.M."/>
            <person name="Besteiro S."/>
            <person name="Sicheritz-Ponten T."/>
            <person name="Noel C.J."/>
            <person name="Dacks J.B."/>
            <person name="Foster P.G."/>
            <person name="Simillion C."/>
            <person name="Van de Peer Y."/>
            <person name="Miranda-Saavedra D."/>
            <person name="Barton G.J."/>
            <person name="Westrop G.D."/>
            <person name="Mueller S."/>
            <person name="Dessi D."/>
            <person name="Fiori P.L."/>
            <person name="Ren Q."/>
            <person name="Paulsen I."/>
            <person name="Zhang H."/>
            <person name="Bastida-Corcuera F.D."/>
            <person name="Simoes-Barbosa A."/>
            <person name="Brown M.T."/>
            <person name="Hayes R.D."/>
            <person name="Mukherjee M."/>
            <person name="Okumura C.Y."/>
            <person name="Schneider R."/>
            <person name="Smith A.J."/>
            <person name="Vanacova S."/>
            <person name="Villalvazo M."/>
            <person name="Haas B.J."/>
            <person name="Pertea M."/>
            <person name="Feldblyum T.V."/>
            <person name="Utterback T.R."/>
            <person name="Shu C.L."/>
            <person name="Osoegawa K."/>
            <person name="de Jong P.J."/>
            <person name="Hrdy I."/>
            <person name="Horvathova L."/>
            <person name="Zubacova Z."/>
            <person name="Dolezal P."/>
            <person name="Malik S.B."/>
            <person name="Logsdon J.M. Jr."/>
            <person name="Henze K."/>
            <person name="Gupta A."/>
            <person name="Wang C.C."/>
            <person name="Dunne R.L."/>
            <person name="Upcroft J.A."/>
            <person name="Upcroft P."/>
            <person name="White O."/>
            <person name="Salzberg S.L."/>
            <person name="Tang P."/>
            <person name="Chiu C.-H."/>
            <person name="Lee Y.-S."/>
            <person name="Embley T.M."/>
            <person name="Coombs G.H."/>
            <person name="Mottram J.C."/>
            <person name="Tachezy J."/>
            <person name="Fraser-Liggett C.M."/>
            <person name="Johnson P.J."/>
        </authorList>
    </citation>
    <scope>NUCLEOTIDE SEQUENCE [LARGE SCALE GENOMIC DNA]</scope>
    <source>
        <strain evidence="2">G3</strain>
    </source>
</reference>
<dbReference type="GO" id="GO:0006629">
    <property type="term" value="P:lipid metabolic process"/>
    <property type="evidence" value="ECO:0000318"/>
    <property type="project" value="GO_Central"/>
</dbReference>
<dbReference type="RefSeq" id="XP_001305612.1">
    <property type="nucleotide sequence ID" value="XM_001305611.1"/>
</dbReference>
<proteinExistence type="predicted"/>
<sequence>MVPNDEEFDEEIISFGALTSAKAIYEKISEILSRCRKFVLIMSNYKDYTIGFPNSQAEIQFKNLAAFYAWSSNGSTLKTTPFLSQCIEFNNSFISLFKILNKSGCKIQNLKINEKDLKNSDLIQSIMKPKQSLLSVEQFKKDWVMVSRKPLNLNMPLKPNLPDHKKKPNPQENKNNGTIVTVIPKKELEPKISLNSQQGRGSGPVKDEDVYKYMIDNIDKPQNYSEDMENKPGLGIDKIDDIAADTELPIDKFIDYATETTFNIVNYANKLQINTNSQIVLLLDIKSITPEDIKRDILLYFVAFAMACSQLGLEYRLVVFADREFQYLEIKKLSEKLQRKHLQVALETFDTKRLSSDPFIAIQKIINKDLKSSYSFFVFSDGNLLNTTVKSWSRWDKNTHSTCTWLIQPPEEFNNPIVNQYKRLNEEYENMFYEVNKIVEGGFDKCEKFIETFFKGFSKGNLENKEKTVKLSLSQNKIKITCSPKHIQSTNSHFICVSENLQTSMTRICEVTDNSEFDFIPKSNNSEFDLEDFERNISDNFNTEEMFSPNKAMQYIASEKGNGISMPGLIRFIITDGQDQRFRLEKKAGYVPSYSLFFVIDCTESSSGMLSMNTTVLTVFSTLIAFKECNCPITVILATSTGPVAVCINKKKEDIFIDNSPVFTEIYRWLTAANIQSQTVFGFSQALTAAYNIRCRQQEQESVLIAITSAHFYQTEMGAVGTCISTVQSLKTSTIGVGVGICPKNISKVFSKSVWSDNPLKIGECFSKLSHLDTSEGITEGEITSPVLPEKISIEELNGQLSNKDNRFYTDLTNKLEKIQIFDAARGYYINEKTTNIDVPSTKSGQGQEPKSNLPDEDLGKNAKWPYKILICQLYDATVNQEGEQNKQEPNPPSRPLSSQQLPPQGIQNQGIQNQGNQGIQNQGNQGIQNQGNQGIQNQGNKDTPETDKDVTFQTLNDENGIICRLRDLGFTVTVSQNYCNCIAEILSGTNHQVWVICSNGKEAKPSDAEVLPNIKNKSDQIRGDTSDFSHAYQFVETVEMFRQKGGSISFWADQGFTFESDYYLKHVKLYDCDECDSKS</sequence>
<accession>A2FQX7</accession>
<organism evidence="2 3">
    <name type="scientific">Trichomonas vaginalis (strain ATCC PRA-98 / G3)</name>
    <dbReference type="NCBI Taxonomy" id="412133"/>
    <lineage>
        <taxon>Eukaryota</taxon>
        <taxon>Metamonada</taxon>
        <taxon>Parabasalia</taxon>
        <taxon>Trichomonadida</taxon>
        <taxon>Trichomonadidae</taxon>
        <taxon>Trichomonas</taxon>
    </lineage>
</organism>
<evidence type="ECO:0000256" key="1">
    <source>
        <dbReference type="SAM" id="MobiDB-lite"/>
    </source>
</evidence>
<dbReference type="AlphaFoldDB" id="A2FQX7"/>
<protein>
    <recommendedName>
        <fullName evidence="4">VWFA domain-containing protein</fullName>
    </recommendedName>
</protein>
<gene>
    <name evidence="2" type="ORF">TVAG_439100</name>
</gene>
<name>A2FQX7_TRIV3</name>
<feature type="region of interest" description="Disordered" evidence="1">
    <location>
        <begin position="837"/>
        <end position="860"/>
    </location>
</feature>
<reference evidence="2" key="1">
    <citation type="submission" date="2006-10" db="EMBL/GenBank/DDBJ databases">
        <authorList>
            <person name="Amadeo P."/>
            <person name="Zhao Q."/>
            <person name="Wortman J."/>
            <person name="Fraser-Liggett C."/>
            <person name="Carlton J."/>
        </authorList>
    </citation>
    <scope>NUCLEOTIDE SEQUENCE</scope>
    <source>
        <strain evidence="2">G3</strain>
    </source>
</reference>
<feature type="region of interest" description="Disordered" evidence="1">
    <location>
        <begin position="881"/>
        <end position="949"/>
    </location>
</feature>
<dbReference type="OrthoDB" id="10046508at2759"/>
<dbReference type="InParanoid" id="A2FQX7"/>
<dbReference type="PANTHER" id="PTHR11440">
    <property type="entry name" value="LECITHIN-CHOLESTEROL ACYLTRANSFERASE-RELATED"/>
    <property type="match status" value="1"/>
</dbReference>
<keyword evidence="3" id="KW-1185">Reference proteome</keyword>
<dbReference type="VEuPathDB" id="TrichDB:TVAG_439100"/>
<dbReference type="VEuPathDB" id="TrichDB:TVAGG3_0235990"/>